<accession>A0A8H3I2L0</accession>
<comment type="similarity">
    <text evidence="1">Belongs to the zinc-containing alcohol dehydrogenase family.</text>
</comment>
<dbReference type="EMBL" id="CAJPDQ010000007">
    <property type="protein sequence ID" value="CAF9912652.1"/>
    <property type="molecule type" value="Genomic_DNA"/>
</dbReference>
<dbReference type="Proteomes" id="UP000664169">
    <property type="component" value="Unassembled WGS sequence"/>
</dbReference>
<gene>
    <name evidence="4" type="ORF">GOMPHAMPRED_007720</name>
</gene>
<comment type="caution">
    <text evidence="4">The sequence shown here is derived from an EMBL/GenBank/DDBJ whole genome shotgun (WGS) entry which is preliminary data.</text>
</comment>
<protein>
    <recommendedName>
        <fullName evidence="3">Enoyl reductase (ER) domain-containing protein</fullName>
    </recommendedName>
</protein>
<dbReference type="InterPro" id="IPR020843">
    <property type="entry name" value="ER"/>
</dbReference>
<dbReference type="InterPro" id="IPR047122">
    <property type="entry name" value="Trans-enoyl_RdTase-like"/>
</dbReference>
<dbReference type="Pfam" id="PF08240">
    <property type="entry name" value="ADH_N"/>
    <property type="match status" value="1"/>
</dbReference>
<keyword evidence="5" id="KW-1185">Reference proteome</keyword>
<reference evidence="4" key="1">
    <citation type="submission" date="2021-03" db="EMBL/GenBank/DDBJ databases">
        <authorList>
            <person name="Tagirdzhanova G."/>
        </authorList>
    </citation>
    <scope>NUCLEOTIDE SEQUENCE</scope>
</reference>
<dbReference type="InterPro" id="IPR036291">
    <property type="entry name" value="NAD(P)-bd_dom_sf"/>
</dbReference>
<proteinExistence type="inferred from homology"/>
<dbReference type="AlphaFoldDB" id="A0A8H3I2L0"/>
<evidence type="ECO:0000259" key="3">
    <source>
        <dbReference type="SMART" id="SM00829"/>
    </source>
</evidence>
<dbReference type="OrthoDB" id="48317at2759"/>
<dbReference type="InterPro" id="IPR011032">
    <property type="entry name" value="GroES-like_sf"/>
</dbReference>
<sequence>MVINRAAILKAAGERLVVEDTSYVKPGAGQVLIKVQAAAINVADHILQDTGLFIRNWPYTLGSDVAGTIEEAGPGSSFQPGDRVYAHCNQKFSQGGFDESCAGFGGFQFYTLSLEDHTAKLPNAIGFEQGCVFPLSVTTAYAGLMTLGLNQPGSGYVFVWGGSSSVGTNAIQLFKNLGYTVITTASPRNFGYCREIGASEVFDYNGDDQPIIGFLKGKNLLGTLDAMSKEDTLKRCMKLVDGTVCSVAPGTEKIGPQVKTIYQAQDPHFNIQQKVYGEVLPKALGNGTFKPKPDPLVIGNGLEYAQEGIDMCKKGVSARKVVFIL</sequence>
<dbReference type="GO" id="GO:0016651">
    <property type="term" value="F:oxidoreductase activity, acting on NAD(P)H"/>
    <property type="evidence" value="ECO:0007669"/>
    <property type="project" value="InterPro"/>
</dbReference>
<dbReference type="SUPFAM" id="SSF51735">
    <property type="entry name" value="NAD(P)-binding Rossmann-fold domains"/>
    <property type="match status" value="1"/>
</dbReference>
<feature type="domain" description="Enoyl reductase (ER)" evidence="3">
    <location>
        <begin position="13"/>
        <end position="323"/>
    </location>
</feature>
<evidence type="ECO:0000313" key="4">
    <source>
        <dbReference type="EMBL" id="CAF9912652.1"/>
    </source>
</evidence>
<name>A0A8H3I2L0_9LECA</name>
<dbReference type="Gene3D" id="3.90.180.10">
    <property type="entry name" value="Medium-chain alcohol dehydrogenases, catalytic domain"/>
    <property type="match status" value="1"/>
</dbReference>
<keyword evidence="2" id="KW-0560">Oxidoreductase</keyword>
<dbReference type="SMART" id="SM00829">
    <property type="entry name" value="PKS_ER"/>
    <property type="match status" value="1"/>
</dbReference>
<dbReference type="PANTHER" id="PTHR45348:SF2">
    <property type="entry name" value="ZINC-TYPE ALCOHOL DEHYDROGENASE-LIKE PROTEIN C2E1P3.01"/>
    <property type="match status" value="1"/>
</dbReference>
<organism evidence="4 5">
    <name type="scientific">Gomphillus americanus</name>
    <dbReference type="NCBI Taxonomy" id="1940652"/>
    <lineage>
        <taxon>Eukaryota</taxon>
        <taxon>Fungi</taxon>
        <taxon>Dikarya</taxon>
        <taxon>Ascomycota</taxon>
        <taxon>Pezizomycotina</taxon>
        <taxon>Lecanoromycetes</taxon>
        <taxon>OSLEUM clade</taxon>
        <taxon>Ostropomycetidae</taxon>
        <taxon>Ostropales</taxon>
        <taxon>Graphidaceae</taxon>
        <taxon>Gomphilloideae</taxon>
        <taxon>Gomphillus</taxon>
    </lineage>
</organism>
<dbReference type="SUPFAM" id="SSF50129">
    <property type="entry name" value="GroES-like"/>
    <property type="match status" value="1"/>
</dbReference>
<dbReference type="InterPro" id="IPR013154">
    <property type="entry name" value="ADH-like_N"/>
</dbReference>
<evidence type="ECO:0000256" key="1">
    <source>
        <dbReference type="ARBA" id="ARBA00008072"/>
    </source>
</evidence>
<dbReference type="Gene3D" id="3.40.50.720">
    <property type="entry name" value="NAD(P)-binding Rossmann-like Domain"/>
    <property type="match status" value="1"/>
</dbReference>
<dbReference type="CDD" id="cd08249">
    <property type="entry name" value="enoyl_reductase_like"/>
    <property type="match status" value="1"/>
</dbReference>
<dbReference type="PANTHER" id="PTHR45348">
    <property type="entry name" value="HYPOTHETICAL OXIDOREDUCTASE (EUROFUNG)"/>
    <property type="match status" value="1"/>
</dbReference>
<evidence type="ECO:0000313" key="5">
    <source>
        <dbReference type="Proteomes" id="UP000664169"/>
    </source>
</evidence>
<evidence type="ECO:0000256" key="2">
    <source>
        <dbReference type="ARBA" id="ARBA00023002"/>
    </source>
</evidence>